<organism evidence="1 2">
    <name type="scientific">Allocoprobacillus halotolerans</name>
    <dbReference type="NCBI Taxonomy" id="2944914"/>
    <lineage>
        <taxon>Bacteria</taxon>
        <taxon>Bacillati</taxon>
        <taxon>Bacillota</taxon>
        <taxon>Erysipelotrichia</taxon>
        <taxon>Erysipelotrichales</taxon>
        <taxon>Erysipelotrichaceae</taxon>
        <taxon>Allocoprobacillus</taxon>
    </lineage>
</organism>
<dbReference type="SUPFAM" id="SSF52833">
    <property type="entry name" value="Thioredoxin-like"/>
    <property type="match status" value="1"/>
</dbReference>
<proteinExistence type="predicted"/>
<evidence type="ECO:0000313" key="1">
    <source>
        <dbReference type="EMBL" id="UTY37834.1"/>
    </source>
</evidence>
<protein>
    <submittedName>
        <fullName evidence="1">Thioredoxin family protein</fullName>
    </submittedName>
</protein>
<dbReference type="InterPro" id="IPR046698">
    <property type="entry name" value="PedC-like"/>
</dbReference>
<dbReference type="EMBL" id="CP101620">
    <property type="protein sequence ID" value="UTY37834.1"/>
    <property type="molecule type" value="Genomic_DNA"/>
</dbReference>
<dbReference type="InterPro" id="IPR036249">
    <property type="entry name" value="Thioredoxin-like_sf"/>
</dbReference>
<dbReference type="Gene3D" id="3.40.30.10">
    <property type="entry name" value="Glutaredoxin"/>
    <property type="match status" value="1"/>
</dbReference>
<sequence>MKKWICLFMVCFLLWGCQTFKTEKLDIQGIQAIPYETLTEKLDEDVTFLLYIGRPDCGDCQEFYPVLEAYINEHQGTGIYYLNIKEYRDQAREEDATQEEKDFYENLYQRLDFDWTPTIQKITNGQVVQTYQYLDEDYFEIKDRQKQLETKQYFLDAFETFMDDYFEEETI</sequence>
<name>A0ABY5HXN9_9FIRM</name>
<dbReference type="Pfam" id="PF20207">
    <property type="entry name" value="DUF6568"/>
    <property type="match status" value="1"/>
</dbReference>
<evidence type="ECO:0000313" key="2">
    <source>
        <dbReference type="Proteomes" id="UP001060112"/>
    </source>
</evidence>
<dbReference type="CDD" id="cd02947">
    <property type="entry name" value="TRX_family"/>
    <property type="match status" value="1"/>
</dbReference>
<gene>
    <name evidence="1" type="ORF">NMU03_08840</name>
</gene>
<keyword evidence="2" id="KW-1185">Reference proteome</keyword>
<reference evidence="1" key="1">
    <citation type="submission" date="2022-07" db="EMBL/GenBank/DDBJ databases">
        <title>Faecal culturing of patients with breast cancer.</title>
        <authorList>
            <person name="Teng N.M.Y."/>
            <person name="Kiu R."/>
            <person name="Evans R."/>
            <person name="Baker D.J."/>
            <person name="Zenner C."/>
            <person name="Robinson S.D."/>
            <person name="Hall L.J."/>
        </authorList>
    </citation>
    <scope>NUCLEOTIDE SEQUENCE</scope>
    <source>
        <strain evidence="1">LH1062</strain>
    </source>
</reference>
<dbReference type="RefSeq" id="WP_290137757.1">
    <property type="nucleotide sequence ID" value="NZ_CP101620.1"/>
</dbReference>
<dbReference type="Proteomes" id="UP001060112">
    <property type="component" value="Chromosome"/>
</dbReference>
<accession>A0ABY5HXN9</accession>